<dbReference type="VEuPathDB" id="FungiDB:PGTG_00363"/>
<gene>
    <name evidence="2" type="ORF">PGTG_00363</name>
</gene>
<protein>
    <submittedName>
        <fullName evidence="2">Uncharacterized protein</fullName>
    </submittedName>
</protein>
<organism evidence="2 3">
    <name type="scientific">Puccinia graminis f. sp. tritici (strain CRL 75-36-700-3 / race SCCL)</name>
    <name type="common">Black stem rust fungus</name>
    <dbReference type="NCBI Taxonomy" id="418459"/>
    <lineage>
        <taxon>Eukaryota</taxon>
        <taxon>Fungi</taxon>
        <taxon>Dikarya</taxon>
        <taxon>Basidiomycota</taxon>
        <taxon>Pucciniomycotina</taxon>
        <taxon>Pucciniomycetes</taxon>
        <taxon>Pucciniales</taxon>
        <taxon>Pucciniaceae</taxon>
        <taxon>Puccinia</taxon>
    </lineage>
</organism>
<reference key="1">
    <citation type="submission" date="2007-01" db="EMBL/GenBank/DDBJ databases">
        <title>The Genome Sequence of Puccinia graminis f. sp. tritici Strain CRL 75-36-700-3.</title>
        <authorList>
            <consortium name="The Broad Institute Genome Sequencing Platform"/>
            <person name="Birren B."/>
            <person name="Lander E."/>
            <person name="Galagan J."/>
            <person name="Nusbaum C."/>
            <person name="Devon K."/>
            <person name="Cuomo C."/>
            <person name="Jaffe D."/>
            <person name="Butler J."/>
            <person name="Alvarez P."/>
            <person name="Gnerre S."/>
            <person name="Grabherr M."/>
            <person name="Mauceli E."/>
            <person name="Brockman W."/>
            <person name="Young S."/>
            <person name="LaButti K."/>
            <person name="Sykes S."/>
            <person name="DeCaprio D."/>
            <person name="Crawford M."/>
            <person name="Koehrsen M."/>
            <person name="Engels R."/>
            <person name="Montgomery P."/>
            <person name="Pearson M."/>
            <person name="Howarth C."/>
            <person name="Larson L."/>
            <person name="White J."/>
            <person name="Zeng Q."/>
            <person name="Kodira C."/>
            <person name="Yandava C."/>
            <person name="Alvarado L."/>
            <person name="O'Leary S."/>
            <person name="Szabo L."/>
            <person name="Dean R."/>
            <person name="Schein J."/>
        </authorList>
    </citation>
    <scope>NUCLEOTIDE SEQUENCE</scope>
    <source>
        <strain>CRL 75-36-700-3</strain>
    </source>
</reference>
<dbReference type="HOGENOM" id="CLU_2321495_0_0_1"/>
<dbReference type="GeneID" id="10546759"/>
<name>E3JQU5_PUCGT</name>
<reference evidence="3" key="2">
    <citation type="journal article" date="2011" name="Proc. Natl. Acad. Sci. U.S.A.">
        <title>Obligate biotrophy features unraveled by the genomic analysis of rust fungi.</title>
        <authorList>
            <person name="Duplessis S."/>
            <person name="Cuomo C.A."/>
            <person name="Lin Y.-C."/>
            <person name="Aerts A."/>
            <person name="Tisserant E."/>
            <person name="Veneault-Fourrey C."/>
            <person name="Joly D.L."/>
            <person name="Hacquard S."/>
            <person name="Amselem J."/>
            <person name="Cantarel B.L."/>
            <person name="Chiu R."/>
            <person name="Coutinho P.M."/>
            <person name="Feau N."/>
            <person name="Field M."/>
            <person name="Frey P."/>
            <person name="Gelhaye E."/>
            <person name="Goldberg J."/>
            <person name="Grabherr M.G."/>
            <person name="Kodira C.D."/>
            <person name="Kohler A."/>
            <person name="Kuees U."/>
            <person name="Lindquist E.A."/>
            <person name="Lucas S.M."/>
            <person name="Mago R."/>
            <person name="Mauceli E."/>
            <person name="Morin E."/>
            <person name="Murat C."/>
            <person name="Pangilinan J.L."/>
            <person name="Park R."/>
            <person name="Pearson M."/>
            <person name="Quesneville H."/>
            <person name="Rouhier N."/>
            <person name="Sakthikumar S."/>
            <person name="Salamov A.A."/>
            <person name="Schmutz J."/>
            <person name="Selles B."/>
            <person name="Shapiro H."/>
            <person name="Tanguay P."/>
            <person name="Tuskan G.A."/>
            <person name="Henrissat B."/>
            <person name="Van de Peer Y."/>
            <person name="Rouze P."/>
            <person name="Ellis J.G."/>
            <person name="Dodds P.N."/>
            <person name="Schein J.E."/>
            <person name="Zhong S."/>
            <person name="Hamelin R.C."/>
            <person name="Grigoriev I.V."/>
            <person name="Szabo L.J."/>
            <person name="Martin F."/>
        </authorList>
    </citation>
    <scope>NUCLEOTIDE SEQUENCE [LARGE SCALE GENOMIC DNA]</scope>
    <source>
        <strain evidence="3">CRL 75-36-700-3 / race SCCL</strain>
    </source>
</reference>
<feature type="region of interest" description="Disordered" evidence="1">
    <location>
        <begin position="74"/>
        <end position="99"/>
    </location>
</feature>
<dbReference type="RefSeq" id="XP_003307413.1">
    <property type="nucleotide sequence ID" value="XM_003307365.1"/>
</dbReference>
<dbReference type="InParanoid" id="E3JQU5"/>
<dbReference type="Proteomes" id="UP000008783">
    <property type="component" value="Unassembled WGS sequence"/>
</dbReference>
<dbReference type="KEGG" id="pgr:PGTG_00363"/>
<evidence type="ECO:0000313" key="2">
    <source>
        <dbReference type="EMBL" id="EFP74407.1"/>
    </source>
</evidence>
<dbReference type="EMBL" id="DS178262">
    <property type="protein sequence ID" value="EFP74407.1"/>
    <property type="molecule type" value="Genomic_DNA"/>
</dbReference>
<evidence type="ECO:0000313" key="3">
    <source>
        <dbReference type="Proteomes" id="UP000008783"/>
    </source>
</evidence>
<dbReference type="AlphaFoldDB" id="E3JQU5"/>
<accession>E3JQU5</accession>
<keyword evidence="3" id="KW-1185">Reference proteome</keyword>
<proteinExistence type="predicted"/>
<evidence type="ECO:0000256" key="1">
    <source>
        <dbReference type="SAM" id="MobiDB-lite"/>
    </source>
</evidence>
<sequence length="99" mass="11632">MHSLYHKEFYPQIWLRGLIFPTPPNSRRTITHPIAAPIRTTSNPTSRTLNQKESKTDQLAKILAASKEEYCCHQEELGRREEEELERVRIKSEEAEKLE</sequence>